<dbReference type="RefSeq" id="WP_215470127.1">
    <property type="nucleotide sequence ID" value="NZ_CATQGO010000009.1"/>
</dbReference>
<gene>
    <name evidence="1" type="ORF">GSU20_04195</name>
</gene>
<name>A0A690UN50_CAMJU</name>
<reference evidence="1 2" key="1">
    <citation type="submission" date="2020-01" db="EMBL/GenBank/DDBJ databases">
        <authorList>
            <consortium name="PulseNet: The National Subtyping Network for Foodborne Disease Surveillance"/>
            <person name="Tarr C.L."/>
            <person name="Trees E."/>
            <person name="Katz L.S."/>
            <person name="Carleton-Romer H.A."/>
            <person name="Stroika S."/>
            <person name="Kucerova Z."/>
            <person name="Roache K.F."/>
            <person name="Sabol A.L."/>
            <person name="Besser J."/>
            <person name="Gerner-Smidt P."/>
        </authorList>
    </citation>
    <scope>NUCLEOTIDE SEQUENCE [LARGE SCALE GENOMIC DNA]</scope>
    <source>
        <strain evidence="1 2">PNUSAC014094</strain>
    </source>
</reference>
<organism evidence="1 2">
    <name type="scientific">Campylobacter jejuni</name>
    <dbReference type="NCBI Taxonomy" id="197"/>
    <lineage>
        <taxon>Bacteria</taxon>
        <taxon>Pseudomonadati</taxon>
        <taxon>Campylobacterota</taxon>
        <taxon>Epsilonproteobacteria</taxon>
        <taxon>Campylobacterales</taxon>
        <taxon>Campylobacteraceae</taxon>
        <taxon>Campylobacter</taxon>
    </lineage>
</organism>
<proteinExistence type="predicted"/>
<accession>A0A690UN50</accession>
<dbReference type="EMBL" id="AANOVI010000003">
    <property type="protein sequence ID" value="EDP8234186.1"/>
    <property type="molecule type" value="Genomic_DNA"/>
</dbReference>
<protein>
    <submittedName>
        <fullName evidence="1">Uncharacterized protein</fullName>
    </submittedName>
</protein>
<evidence type="ECO:0000313" key="1">
    <source>
        <dbReference type="EMBL" id="EDP8234186.1"/>
    </source>
</evidence>
<sequence length="264" mass="31268">MSGTGLIFTECELIINQNRYPKLSDFDNKQRYIYDIDGKYCIIDCEIIQDNFFWIYIRYGKTKPYSDKVINTETKEVFLNKRDVKEAELRKQIFCMYDYKHATFYISNISQKKFLQEFLQKTFKYEFNIKNYYINPDEFVKEIISINEITFWADNNLFSGDIFNAVKDVLGEGEYSKFCFKLETGNNGIFDKKKILTFLNLMKNKKTNQEITKIKCVGKDDGGFEKIFNFETYLSKKPINALQDENAMYNPENVKNALLAKLND</sequence>
<evidence type="ECO:0000313" key="2">
    <source>
        <dbReference type="Proteomes" id="UP000478805"/>
    </source>
</evidence>
<comment type="caution">
    <text evidence="1">The sequence shown here is derived from an EMBL/GenBank/DDBJ whole genome shotgun (WGS) entry which is preliminary data.</text>
</comment>
<dbReference type="AlphaFoldDB" id="A0A690UN50"/>
<dbReference type="Proteomes" id="UP000478805">
    <property type="component" value="Unassembled WGS sequence"/>
</dbReference>